<evidence type="ECO:0000313" key="1">
    <source>
        <dbReference type="EMBL" id="KWZ81542.1"/>
    </source>
</evidence>
<dbReference type="SUPFAM" id="SSF53474">
    <property type="entry name" value="alpha/beta-Hydrolases"/>
    <property type="match status" value="2"/>
</dbReference>
<organism evidence="1 2">
    <name type="scientific">Bifidobacterium bifidum</name>
    <dbReference type="NCBI Taxonomy" id="1681"/>
    <lineage>
        <taxon>Bacteria</taxon>
        <taxon>Bacillati</taxon>
        <taxon>Actinomycetota</taxon>
        <taxon>Actinomycetes</taxon>
        <taxon>Bifidobacteriales</taxon>
        <taxon>Bifidobacteriaceae</taxon>
        <taxon>Bifidobacterium</taxon>
    </lineage>
</organism>
<name>A0A133KPX3_BIFBI</name>
<dbReference type="Gene3D" id="3.40.50.1820">
    <property type="entry name" value="alpha/beta hydrolase"/>
    <property type="match status" value="1"/>
</dbReference>
<proteinExistence type="predicted"/>
<dbReference type="EMBL" id="LRPO01000029">
    <property type="protein sequence ID" value="KWZ81542.1"/>
    <property type="molecule type" value="Genomic_DNA"/>
</dbReference>
<comment type="caution">
    <text evidence="1">The sequence shown here is derived from an EMBL/GenBank/DDBJ whole genome shotgun (WGS) entry which is preliminary data.</text>
</comment>
<reference evidence="1 2" key="1">
    <citation type="submission" date="2016-01" db="EMBL/GenBank/DDBJ databases">
        <authorList>
            <person name="Oliw E.H."/>
        </authorList>
    </citation>
    <scope>NUCLEOTIDE SEQUENCE [LARGE SCALE GENOMIC DNA]</scope>
    <source>
        <strain evidence="1 2">MJR8628B</strain>
    </source>
</reference>
<sequence>MASREAAMGNIIDDIRANEDTFADRPFNEVDSLALAQLSYARMPVNVPRLDAEAMDVDLAMVGVRDLLRAECYDDMFGKVWSPSMNVDLLRAMCESPRWRDLRVGGYVDEFDPETTKQFSACVFDVGDGSSYVAFRGTDSTIVGWKEDFAMAFRRPVAAQESAARYLADIAGHRDGSLMVGGHSKGGNLAVYAAANAPAAVQERLIAVFCHDGPGFDADFFDTPGYARVAPLVDKSVPESSIVGMLFEMREHVEDGYTIVSSDGASIMQHFALNWQVERGEFVHAGGLSASSRYLARTINGWMAKFDDEHRRRFIENLFAVLEAGGYDTFGELTSHWTQSLPVMLAAVRGIDAEDRDVMADVLKGFAATAATSVIATKQ</sequence>
<evidence type="ECO:0000313" key="2">
    <source>
        <dbReference type="Proteomes" id="UP000070092"/>
    </source>
</evidence>
<dbReference type="InterPro" id="IPR024499">
    <property type="entry name" value="Mbeg1-like"/>
</dbReference>
<dbReference type="Pfam" id="PF11187">
    <property type="entry name" value="Mbeg1-like"/>
    <property type="match status" value="1"/>
</dbReference>
<dbReference type="Proteomes" id="UP000070092">
    <property type="component" value="Unassembled WGS sequence"/>
</dbReference>
<gene>
    <name evidence="1" type="ORF">HMPREF3196_01007</name>
</gene>
<evidence type="ECO:0008006" key="3">
    <source>
        <dbReference type="Google" id="ProtNLM"/>
    </source>
</evidence>
<dbReference type="InterPro" id="IPR029058">
    <property type="entry name" value="AB_hydrolase_fold"/>
</dbReference>
<protein>
    <recommendedName>
        <fullName evidence="3">DUF2974 domain-containing protein</fullName>
    </recommendedName>
</protein>
<dbReference type="PATRIC" id="fig|1681.53.peg.992"/>
<accession>A0A133KPX3</accession>
<dbReference type="AlphaFoldDB" id="A0A133KPX3"/>